<evidence type="ECO:0000313" key="12">
    <source>
        <dbReference type="Proteomes" id="UP001419268"/>
    </source>
</evidence>
<dbReference type="Proteomes" id="UP001419268">
    <property type="component" value="Unassembled WGS sequence"/>
</dbReference>
<dbReference type="AlphaFoldDB" id="A0AAP0EKG6"/>
<comment type="subcellular location">
    <subcellularLocation>
        <location evidence="2">Cytoplasm</location>
    </subcellularLocation>
    <subcellularLocation>
        <location evidence="1">Nucleus</location>
    </subcellularLocation>
</comment>
<dbReference type="InterPro" id="IPR026992">
    <property type="entry name" value="DIOX_N"/>
</dbReference>
<dbReference type="PANTHER" id="PTHR47991">
    <property type="entry name" value="OXOGLUTARATE/IRON-DEPENDENT DIOXYGENASE"/>
    <property type="match status" value="1"/>
</dbReference>
<keyword evidence="7" id="KW-0539">Nucleus</keyword>
<evidence type="ECO:0000313" key="11">
    <source>
        <dbReference type="EMBL" id="KAK9095136.1"/>
    </source>
</evidence>
<dbReference type="InterPro" id="IPR050295">
    <property type="entry name" value="Plant_2OG-oxidoreductases"/>
</dbReference>
<dbReference type="GO" id="GO:0005737">
    <property type="term" value="C:cytoplasm"/>
    <property type="evidence" value="ECO:0007669"/>
    <property type="project" value="UniProtKB-SubCell"/>
</dbReference>
<evidence type="ECO:0000259" key="10">
    <source>
        <dbReference type="PROSITE" id="PS51471"/>
    </source>
</evidence>
<dbReference type="Gene3D" id="2.60.120.330">
    <property type="entry name" value="B-lactam Antibiotic, Isopenicillin N Synthase, Chain"/>
    <property type="match status" value="1"/>
</dbReference>
<dbReference type="EMBL" id="JBBNAG010000011">
    <property type="protein sequence ID" value="KAK9095136.1"/>
    <property type="molecule type" value="Genomic_DNA"/>
</dbReference>
<name>A0AAP0EKG6_9MAGN</name>
<dbReference type="InterPro" id="IPR044861">
    <property type="entry name" value="IPNS-like_FE2OG_OXY"/>
</dbReference>
<accession>A0AAP0EKG6</accession>
<reference evidence="11 12" key="1">
    <citation type="submission" date="2024-01" db="EMBL/GenBank/DDBJ databases">
        <title>Genome assemblies of Stephania.</title>
        <authorList>
            <person name="Yang L."/>
        </authorList>
    </citation>
    <scope>NUCLEOTIDE SEQUENCE [LARGE SCALE GENOMIC DNA]</scope>
    <source>
        <strain evidence="11">JXDWG</strain>
        <tissue evidence="11">Leaf</tissue>
    </source>
</reference>
<feature type="domain" description="Fe2OG dioxygenase" evidence="10">
    <location>
        <begin position="206"/>
        <end position="307"/>
    </location>
</feature>
<evidence type="ECO:0000256" key="6">
    <source>
        <dbReference type="ARBA" id="ARBA00023004"/>
    </source>
</evidence>
<dbReference type="InterPro" id="IPR005123">
    <property type="entry name" value="Oxoglu/Fe-dep_dioxygenase_dom"/>
</dbReference>
<organism evidence="11 12">
    <name type="scientific">Stephania cephalantha</name>
    <dbReference type="NCBI Taxonomy" id="152367"/>
    <lineage>
        <taxon>Eukaryota</taxon>
        <taxon>Viridiplantae</taxon>
        <taxon>Streptophyta</taxon>
        <taxon>Embryophyta</taxon>
        <taxon>Tracheophyta</taxon>
        <taxon>Spermatophyta</taxon>
        <taxon>Magnoliopsida</taxon>
        <taxon>Ranunculales</taxon>
        <taxon>Menispermaceae</taxon>
        <taxon>Menispermoideae</taxon>
        <taxon>Cissampelideae</taxon>
        <taxon>Stephania</taxon>
    </lineage>
</organism>
<proteinExistence type="inferred from homology"/>
<evidence type="ECO:0000256" key="8">
    <source>
        <dbReference type="ARBA" id="ARBA00059922"/>
    </source>
</evidence>
<keyword evidence="4" id="KW-0963">Cytoplasm</keyword>
<evidence type="ECO:0000256" key="7">
    <source>
        <dbReference type="ARBA" id="ARBA00023242"/>
    </source>
</evidence>
<keyword evidence="6 9" id="KW-0408">Iron</keyword>
<keyword evidence="5 9" id="KW-0479">Metal-binding</keyword>
<comment type="function">
    <text evidence="8">Involved in the regulation of shoot development and salicylic acid (SA) homeostasis.</text>
</comment>
<evidence type="ECO:0000256" key="5">
    <source>
        <dbReference type="ARBA" id="ARBA00022723"/>
    </source>
</evidence>
<evidence type="ECO:0000256" key="9">
    <source>
        <dbReference type="RuleBase" id="RU003682"/>
    </source>
</evidence>
<dbReference type="InterPro" id="IPR027443">
    <property type="entry name" value="IPNS-like_sf"/>
</dbReference>
<keyword evidence="9" id="KW-0560">Oxidoreductase</keyword>
<dbReference type="GO" id="GO:0005634">
    <property type="term" value="C:nucleus"/>
    <property type="evidence" value="ECO:0007669"/>
    <property type="project" value="UniProtKB-SubCell"/>
</dbReference>
<evidence type="ECO:0000256" key="2">
    <source>
        <dbReference type="ARBA" id="ARBA00004496"/>
    </source>
</evidence>
<comment type="caution">
    <text evidence="11">The sequence shown here is derived from an EMBL/GenBank/DDBJ whole genome shotgun (WGS) entry which is preliminary data.</text>
</comment>
<dbReference type="FunFam" id="2.60.120.330:FF:000015">
    <property type="entry name" value="Protein DMR6-LIKE OXYGENASE 1"/>
    <property type="match status" value="1"/>
</dbReference>
<protein>
    <recommendedName>
        <fullName evidence="10">Fe2OG dioxygenase domain-containing protein</fullName>
    </recommendedName>
</protein>
<sequence length="359" mass="40501">MAGVPGSSTAASFTTAMSLTKMAKVPERFVLPPSHRPLIYNHLHNYHSTTSPLPVIDLVPIHDPSLRSRVIEDICNACKEFGFFQVINHGVSPSLMKDVVQACLEFFNLPIEEKLHLVSEDVNKPVRYGTSLNHVKDTIHFWRDFLKHYSNPLSKWIHSWPSNPPSYKEKMGDYAKATHLLHIELLEAIFESLGLDPKYMRREIEDGSQVMAVNCYPACPEPEKALGMPPHSDYGCITILLQTCEGLEVKLDKEDKWVPVPMIEGALLVHLGDHMEILSNGVYKSVVHRVVVNAETERLSIASLHSLALEKYIGPAAELVNEQNPKAYKESSFKDFLDHISENDIMQQRFIDTLKIGNP</sequence>
<dbReference type="SUPFAM" id="SSF51197">
    <property type="entry name" value="Clavaminate synthase-like"/>
    <property type="match status" value="1"/>
</dbReference>
<comment type="similarity">
    <text evidence="3 9">Belongs to the iron/ascorbate-dependent oxidoreductase family.</text>
</comment>
<keyword evidence="12" id="KW-1185">Reference proteome</keyword>
<gene>
    <name evidence="11" type="ORF">Scep_026605</name>
</gene>
<dbReference type="PROSITE" id="PS51471">
    <property type="entry name" value="FE2OG_OXY"/>
    <property type="match status" value="1"/>
</dbReference>
<dbReference type="Pfam" id="PF03171">
    <property type="entry name" value="2OG-FeII_Oxy"/>
    <property type="match status" value="1"/>
</dbReference>
<dbReference type="GO" id="GO:0016491">
    <property type="term" value="F:oxidoreductase activity"/>
    <property type="evidence" value="ECO:0007669"/>
    <property type="project" value="UniProtKB-KW"/>
</dbReference>
<evidence type="ECO:0000256" key="1">
    <source>
        <dbReference type="ARBA" id="ARBA00004123"/>
    </source>
</evidence>
<evidence type="ECO:0000256" key="4">
    <source>
        <dbReference type="ARBA" id="ARBA00022490"/>
    </source>
</evidence>
<evidence type="ECO:0000256" key="3">
    <source>
        <dbReference type="ARBA" id="ARBA00008056"/>
    </source>
</evidence>
<dbReference type="Pfam" id="PF14226">
    <property type="entry name" value="DIOX_N"/>
    <property type="match status" value="1"/>
</dbReference>
<dbReference type="GO" id="GO:0046872">
    <property type="term" value="F:metal ion binding"/>
    <property type="evidence" value="ECO:0007669"/>
    <property type="project" value="UniProtKB-KW"/>
</dbReference>